<sequence length="120" mass="12275">MAAKDIGGALDLTVASLREGVLRLGMEAALPEISAWEERLAASGDPDLKAVAGTLGELKAQLDPSGLDPVSVGALLISLGDQVERVADAEIGERVGDKLSQLGALLGEEGAALTDRTTRV</sequence>
<reference evidence="1" key="1">
    <citation type="submission" date="2020-02" db="EMBL/GenBank/DDBJ databases">
        <authorList>
            <person name="Meier V. D."/>
        </authorList>
    </citation>
    <scope>NUCLEOTIDE SEQUENCE</scope>
    <source>
        <strain evidence="1">AVDCRST_MAG01</strain>
    </source>
</reference>
<organism evidence="1">
    <name type="scientific">uncultured Rubrobacteraceae bacterium</name>
    <dbReference type="NCBI Taxonomy" id="349277"/>
    <lineage>
        <taxon>Bacteria</taxon>
        <taxon>Bacillati</taxon>
        <taxon>Actinomycetota</taxon>
        <taxon>Rubrobacteria</taxon>
        <taxon>Rubrobacterales</taxon>
        <taxon>Rubrobacteraceae</taxon>
        <taxon>environmental samples</taxon>
    </lineage>
</organism>
<accession>A0A6J4QD51</accession>
<protein>
    <submittedName>
        <fullName evidence="1">Uncharacterized protein</fullName>
    </submittedName>
</protein>
<gene>
    <name evidence="1" type="ORF">AVDCRST_MAG01-01-3688</name>
</gene>
<evidence type="ECO:0000313" key="1">
    <source>
        <dbReference type="EMBL" id="CAA9441458.1"/>
    </source>
</evidence>
<proteinExistence type="predicted"/>
<dbReference type="AlphaFoldDB" id="A0A6J4QD51"/>
<name>A0A6J4QD51_9ACTN</name>
<dbReference type="EMBL" id="CADCUW010000478">
    <property type="protein sequence ID" value="CAA9441458.1"/>
    <property type="molecule type" value="Genomic_DNA"/>
</dbReference>